<protein>
    <submittedName>
        <fullName evidence="5">Rpp20 subunit of nuclear RNase MRP and P-domain-containing protein</fullName>
    </submittedName>
</protein>
<dbReference type="EMBL" id="MU857650">
    <property type="protein sequence ID" value="KAK4247650.1"/>
    <property type="molecule type" value="Genomic_DNA"/>
</dbReference>
<gene>
    <name evidence="5" type="ORF">C7999DRAFT_14344</name>
</gene>
<reference evidence="5" key="1">
    <citation type="journal article" date="2023" name="Mol. Phylogenet. Evol.">
        <title>Genome-scale phylogeny and comparative genomics of the fungal order Sordariales.</title>
        <authorList>
            <person name="Hensen N."/>
            <person name="Bonometti L."/>
            <person name="Westerberg I."/>
            <person name="Brannstrom I.O."/>
            <person name="Guillou S."/>
            <person name="Cros-Aarteil S."/>
            <person name="Calhoun S."/>
            <person name="Haridas S."/>
            <person name="Kuo A."/>
            <person name="Mondo S."/>
            <person name="Pangilinan J."/>
            <person name="Riley R."/>
            <person name="LaButti K."/>
            <person name="Andreopoulos B."/>
            <person name="Lipzen A."/>
            <person name="Chen C."/>
            <person name="Yan M."/>
            <person name="Daum C."/>
            <person name="Ng V."/>
            <person name="Clum A."/>
            <person name="Steindorff A."/>
            <person name="Ohm R.A."/>
            <person name="Martin F."/>
            <person name="Silar P."/>
            <person name="Natvig D.O."/>
            <person name="Lalanne C."/>
            <person name="Gautier V."/>
            <person name="Ament-Velasquez S.L."/>
            <person name="Kruys A."/>
            <person name="Hutchinson M.I."/>
            <person name="Powell A.J."/>
            <person name="Barry K."/>
            <person name="Miller A.N."/>
            <person name="Grigoriev I.V."/>
            <person name="Debuchy R."/>
            <person name="Gladieux P."/>
            <person name="Hiltunen Thoren M."/>
            <person name="Johannesson H."/>
        </authorList>
    </citation>
    <scope>NUCLEOTIDE SEQUENCE</scope>
    <source>
        <strain evidence="5">CBS 359.72</strain>
    </source>
</reference>
<sequence length="208" mass="21986">MASNAPPQNRRAQQQTIPNKPETKLPPIPHGSRVRKRPLPGPSPLARPRTTTSSLSPDALIATADSNGYIPPPRAAHTAVIKISSGASFMSIVRRARKALDKAPSVQATGRQSLAARVAALSKAKTTAAAANETAPDDVLLVATGRAIGMAVDLAGFFSREKDLAVLMRTRTLSAVDDVVAIDEDAGVEDEVRVRNVNCLEVGLRWAS</sequence>
<evidence type="ECO:0000256" key="1">
    <source>
        <dbReference type="ARBA" id="ARBA00004123"/>
    </source>
</evidence>
<comment type="caution">
    <text evidence="5">The sequence shown here is derived from an EMBL/GenBank/DDBJ whole genome shotgun (WGS) entry which is preliminary data.</text>
</comment>
<dbReference type="GO" id="GO:0005655">
    <property type="term" value="C:nucleolar ribonuclease P complex"/>
    <property type="evidence" value="ECO:0007669"/>
    <property type="project" value="InterPro"/>
</dbReference>
<dbReference type="Gene3D" id="3.30.110.20">
    <property type="entry name" value="Alba-like domain"/>
    <property type="match status" value="1"/>
</dbReference>
<evidence type="ECO:0000313" key="6">
    <source>
        <dbReference type="Proteomes" id="UP001303647"/>
    </source>
</evidence>
<keyword evidence="6" id="KW-1185">Reference proteome</keyword>
<evidence type="ECO:0000313" key="5">
    <source>
        <dbReference type="EMBL" id="KAK4247650.1"/>
    </source>
</evidence>
<dbReference type="GO" id="GO:0006364">
    <property type="term" value="P:rRNA processing"/>
    <property type="evidence" value="ECO:0007669"/>
    <property type="project" value="TreeGrafter"/>
</dbReference>
<organism evidence="5 6">
    <name type="scientific">Corynascus novoguineensis</name>
    <dbReference type="NCBI Taxonomy" id="1126955"/>
    <lineage>
        <taxon>Eukaryota</taxon>
        <taxon>Fungi</taxon>
        <taxon>Dikarya</taxon>
        <taxon>Ascomycota</taxon>
        <taxon>Pezizomycotina</taxon>
        <taxon>Sordariomycetes</taxon>
        <taxon>Sordariomycetidae</taxon>
        <taxon>Sordariales</taxon>
        <taxon>Chaetomiaceae</taxon>
        <taxon>Corynascus</taxon>
    </lineage>
</organism>
<dbReference type="GO" id="GO:0001682">
    <property type="term" value="P:tRNA 5'-leader removal"/>
    <property type="evidence" value="ECO:0007669"/>
    <property type="project" value="InterPro"/>
</dbReference>
<feature type="compositionally biased region" description="Polar residues" evidence="4">
    <location>
        <begin position="1"/>
        <end position="18"/>
    </location>
</feature>
<evidence type="ECO:0000256" key="4">
    <source>
        <dbReference type="SAM" id="MobiDB-lite"/>
    </source>
</evidence>
<dbReference type="Proteomes" id="UP001303647">
    <property type="component" value="Unassembled WGS sequence"/>
</dbReference>
<dbReference type="GO" id="GO:0004526">
    <property type="term" value="F:ribonuclease P activity"/>
    <property type="evidence" value="ECO:0007669"/>
    <property type="project" value="TreeGrafter"/>
</dbReference>
<dbReference type="InterPro" id="IPR014612">
    <property type="entry name" value="Pop7/Rpp20"/>
</dbReference>
<dbReference type="Pfam" id="PF12328">
    <property type="entry name" value="Rpp20"/>
    <property type="match status" value="1"/>
</dbReference>
<reference evidence="5" key="2">
    <citation type="submission" date="2023-05" db="EMBL/GenBank/DDBJ databases">
        <authorList>
            <consortium name="Lawrence Berkeley National Laboratory"/>
            <person name="Steindorff A."/>
            <person name="Hensen N."/>
            <person name="Bonometti L."/>
            <person name="Westerberg I."/>
            <person name="Brannstrom I.O."/>
            <person name="Guillou S."/>
            <person name="Cros-Aarteil S."/>
            <person name="Calhoun S."/>
            <person name="Haridas S."/>
            <person name="Kuo A."/>
            <person name="Mondo S."/>
            <person name="Pangilinan J."/>
            <person name="Riley R."/>
            <person name="Labutti K."/>
            <person name="Andreopoulos B."/>
            <person name="Lipzen A."/>
            <person name="Chen C."/>
            <person name="Yanf M."/>
            <person name="Daum C."/>
            <person name="Ng V."/>
            <person name="Clum A."/>
            <person name="Ohm R."/>
            <person name="Martin F."/>
            <person name="Silar P."/>
            <person name="Natvig D."/>
            <person name="Lalanne C."/>
            <person name="Gautier V."/>
            <person name="Ament-Velasquez S.L."/>
            <person name="Kruys A."/>
            <person name="Hutchinson M.I."/>
            <person name="Powell A.J."/>
            <person name="Barry K."/>
            <person name="Miller A.N."/>
            <person name="Grigoriev I.V."/>
            <person name="Debuchy R."/>
            <person name="Gladieux P."/>
            <person name="Thoren M.H."/>
            <person name="Johannesson H."/>
        </authorList>
    </citation>
    <scope>NUCLEOTIDE SEQUENCE</scope>
    <source>
        <strain evidence="5">CBS 359.72</strain>
    </source>
</reference>
<dbReference type="PANTHER" id="PTHR28256:SF1">
    <property type="entry name" value="RIBONUCLEASES P_MRP PROTEIN SUBUNIT POP7"/>
    <property type="match status" value="1"/>
</dbReference>
<comment type="subcellular location">
    <subcellularLocation>
        <location evidence="1">Nucleus</location>
    </subcellularLocation>
</comment>
<keyword evidence="2" id="KW-0819">tRNA processing</keyword>
<dbReference type="GO" id="GO:0003723">
    <property type="term" value="F:RNA binding"/>
    <property type="evidence" value="ECO:0007669"/>
    <property type="project" value="TreeGrafter"/>
</dbReference>
<evidence type="ECO:0000256" key="3">
    <source>
        <dbReference type="ARBA" id="ARBA00023242"/>
    </source>
</evidence>
<dbReference type="GO" id="GO:0000294">
    <property type="term" value="P:nuclear-transcribed mRNA catabolic process, RNase MRP-dependent"/>
    <property type="evidence" value="ECO:0007669"/>
    <property type="project" value="TreeGrafter"/>
</dbReference>
<keyword evidence="3" id="KW-0539">Nucleus</keyword>
<dbReference type="PANTHER" id="PTHR28256">
    <property type="entry name" value="RIBONUCLEASES P/MRP PROTEIN SUBUNIT POP7"/>
    <property type="match status" value="1"/>
</dbReference>
<proteinExistence type="predicted"/>
<accession>A0AAN7CSU0</accession>
<dbReference type="InterPro" id="IPR020241">
    <property type="entry name" value="RNase_P/MRP_Pop7_fungi"/>
</dbReference>
<dbReference type="GO" id="GO:0000172">
    <property type="term" value="C:ribonuclease MRP complex"/>
    <property type="evidence" value="ECO:0007669"/>
    <property type="project" value="InterPro"/>
</dbReference>
<dbReference type="InterPro" id="IPR036882">
    <property type="entry name" value="Alba-like_dom_sf"/>
</dbReference>
<feature type="region of interest" description="Disordered" evidence="4">
    <location>
        <begin position="1"/>
        <end position="57"/>
    </location>
</feature>
<dbReference type="AlphaFoldDB" id="A0AAN7CSU0"/>
<dbReference type="GO" id="GO:0000171">
    <property type="term" value="F:ribonuclease MRP activity"/>
    <property type="evidence" value="ECO:0007669"/>
    <property type="project" value="TreeGrafter"/>
</dbReference>
<name>A0AAN7CSU0_9PEZI</name>
<evidence type="ECO:0000256" key="2">
    <source>
        <dbReference type="ARBA" id="ARBA00022694"/>
    </source>
</evidence>
<dbReference type="GO" id="GO:0034965">
    <property type="term" value="P:intronic box C/D snoRNA processing"/>
    <property type="evidence" value="ECO:0007669"/>
    <property type="project" value="TreeGrafter"/>
</dbReference>